<reference evidence="12" key="2">
    <citation type="submission" date="2025-08" db="UniProtKB">
        <authorList>
            <consortium name="Ensembl"/>
        </authorList>
    </citation>
    <scope>IDENTIFICATION</scope>
</reference>
<dbReference type="GO" id="GO:0016020">
    <property type="term" value="C:membrane"/>
    <property type="evidence" value="ECO:0007669"/>
    <property type="project" value="UniProtKB-SubCell"/>
</dbReference>
<dbReference type="GeneTree" id="ENSGT00940000155995"/>
<keyword evidence="8 11" id="KW-1133">Transmembrane helix</keyword>
<name>A0A8D3BU41_SCOMX</name>
<dbReference type="InterPro" id="IPR018456">
    <property type="entry name" value="PTR2_symporter_CS"/>
</dbReference>
<feature type="transmembrane region" description="Helical" evidence="11">
    <location>
        <begin position="219"/>
        <end position="243"/>
    </location>
</feature>
<dbReference type="FunFam" id="1.20.1250.20:FF:000049">
    <property type="entry name" value="Solute carrier family 15 member 2"/>
    <property type="match status" value="1"/>
</dbReference>
<gene>
    <name evidence="12" type="primary">slc15a1a</name>
</gene>
<dbReference type="PROSITE" id="PS01023">
    <property type="entry name" value="PTR2_2"/>
    <property type="match status" value="1"/>
</dbReference>
<evidence type="ECO:0000256" key="10">
    <source>
        <dbReference type="RuleBase" id="RU003755"/>
    </source>
</evidence>
<feature type="transmembrane region" description="Helical" evidence="11">
    <location>
        <begin position="298"/>
        <end position="316"/>
    </location>
</feature>
<feature type="transmembrane region" description="Helical" evidence="11">
    <location>
        <begin position="380"/>
        <end position="399"/>
    </location>
</feature>
<keyword evidence="5" id="KW-0769">Symport</keyword>
<keyword evidence="6" id="KW-0571">Peptide transport</keyword>
<organism evidence="12 13">
    <name type="scientific">Scophthalmus maximus</name>
    <name type="common">Turbot</name>
    <name type="synonym">Psetta maxima</name>
    <dbReference type="NCBI Taxonomy" id="52904"/>
    <lineage>
        <taxon>Eukaryota</taxon>
        <taxon>Metazoa</taxon>
        <taxon>Chordata</taxon>
        <taxon>Craniata</taxon>
        <taxon>Vertebrata</taxon>
        <taxon>Euteleostomi</taxon>
        <taxon>Actinopterygii</taxon>
        <taxon>Neopterygii</taxon>
        <taxon>Teleostei</taxon>
        <taxon>Neoteleostei</taxon>
        <taxon>Acanthomorphata</taxon>
        <taxon>Carangaria</taxon>
        <taxon>Pleuronectiformes</taxon>
        <taxon>Pleuronectoidei</taxon>
        <taxon>Scophthalmidae</taxon>
        <taxon>Scophthalmus</taxon>
    </lineage>
</organism>
<reference evidence="12" key="1">
    <citation type="submission" date="2023-05" db="EMBL/GenBank/DDBJ databases">
        <title>High-quality long-read genome of Scophthalmus maximus.</title>
        <authorList>
            <person name="Lien S."/>
            <person name="Martinez P."/>
        </authorList>
    </citation>
    <scope>NUCLEOTIDE SEQUENCE [LARGE SCALE GENOMIC DNA]</scope>
</reference>
<dbReference type="Ensembl" id="ENSSMAT00000061431.1">
    <property type="protein sequence ID" value="ENSSMAP00000038549.1"/>
    <property type="gene ID" value="ENSSMAG00000015951.2"/>
</dbReference>
<dbReference type="SUPFAM" id="SSF103473">
    <property type="entry name" value="MFS general substrate transporter"/>
    <property type="match status" value="1"/>
</dbReference>
<dbReference type="Gene3D" id="1.20.1250.20">
    <property type="entry name" value="MFS general substrate transporter like domains"/>
    <property type="match status" value="1"/>
</dbReference>
<feature type="transmembrane region" description="Helical" evidence="11">
    <location>
        <begin position="73"/>
        <end position="94"/>
    </location>
</feature>
<comment type="similarity">
    <text evidence="2 10">Belongs to the major facilitator superfamily. Proton-dependent oligopeptide transporter (POT/PTR) (TC 2.A.17) family.</text>
</comment>
<evidence type="ECO:0000313" key="12">
    <source>
        <dbReference type="Ensembl" id="ENSSMAP00000038549.1"/>
    </source>
</evidence>
<dbReference type="InterPro" id="IPR036259">
    <property type="entry name" value="MFS_trans_sf"/>
</dbReference>
<keyword evidence="9 11" id="KW-0472">Membrane</keyword>
<proteinExistence type="inferred from homology"/>
<keyword evidence="3 10" id="KW-0813">Transport</keyword>
<feature type="transmembrane region" description="Helical" evidence="11">
    <location>
        <begin position="136"/>
        <end position="156"/>
    </location>
</feature>
<comment type="subcellular location">
    <subcellularLocation>
        <location evidence="1 10">Membrane</location>
        <topology evidence="1 10">Multi-pass membrane protein</topology>
    </subcellularLocation>
</comment>
<keyword evidence="4 10" id="KW-0812">Transmembrane</keyword>
<keyword evidence="7" id="KW-0653">Protein transport</keyword>
<evidence type="ECO:0000256" key="8">
    <source>
        <dbReference type="ARBA" id="ARBA00022989"/>
    </source>
</evidence>
<evidence type="ECO:0000313" key="13">
    <source>
        <dbReference type="Proteomes" id="UP000694558"/>
    </source>
</evidence>
<dbReference type="InterPro" id="IPR000109">
    <property type="entry name" value="POT_fam"/>
</dbReference>
<dbReference type="PROSITE" id="PS01022">
    <property type="entry name" value="PTR2_1"/>
    <property type="match status" value="1"/>
</dbReference>
<dbReference type="GO" id="GO:0006857">
    <property type="term" value="P:oligopeptide transport"/>
    <property type="evidence" value="ECO:0007669"/>
    <property type="project" value="InterPro"/>
</dbReference>
<feature type="transmembrane region" description="Helical" evidence="11">
    <location>
        <begin position="526"/>
        <end position="546"/>
    </location>
</feature>
<dbReference type="GO" id="GO:0015031">
    <property type="term" value="P:protein transport"/>
    <property type="evidence" value="ECO:0007669"/>
    <property type="project" value="UniProtKB-KW"/>
</dbReference>
<dbReference type="Proteomes" id="UP000694558">
    <property type="component" value="Chromosome 14"/>
</dbReference>
<evidence type="ECO:0000256" key="3">
    <source>
        <dbReference type="ARBA" id="ARBA00022448"/>
    </source>
</evidence>
<feature type="transmembrane region" description="Helical" evidence="11">
    <location>
        <begin position="177"/>
        <end position="199"/>
    </location>
</feature>
<evidence type="ECO:0000256" key="6">
    <source>
        <dbReference type="ARBA" id="ARBA00022856"/>
    </source>
</evidence>
<accession>A0A8D3BU41</accession>
<evidence type="ECO:0000256" key="5">
    <source>
        <dbReference type="ARBA" id="ARBA00022847"/>
    </source>
</evidence>
<evidence type="ECO:0000256" key="9">
    <source>
        <dbReference type="ARBA" id="ARBA00023136"/>
    </source>
</evidence>
<dbReference type="PANTHER" id="PTHR11654">
    <property type="entry name" value="OLIGOPEPTIDE TRANSPORTER-RELATED"/>
    <property type="match status" value="1"/>
</dbReference>
<evidence type="ECO:0000256" key="1">
    <source>
        <dbReference type="ARBA" id="ARBA00004141"/>
    </source>
</evidence>
<feature type="transmembrane region" description="Helical" evidence="11">
    <location>
        <begin position="558"/>
        <end position="582"/>
    </location>
</feature>
<feature type="transmembrane region" description="Helical" evidence="11">
    <location>
        <begin position="494"/>
        <end position="514"/>
    </location>
</feature>
<feature type="transmembrane region" description="Helical" evidence="11">
    <location>
        <begin position="106"/>
        <end position="124"/>
    </location>
</feature>
<evidence type="ECO:0000256" key="11">
    <source>
        <dbReference type="SAM" id="Phobius"/>
    </source>
</evidence>
<dbReference type="Pfam" id="PF00854">
    <property type="entry name" value="PTR2"/>
    <property type="match status" value="2"/>
</dbReference>
<protein>
    <submittedName>
        <fullName evidence="12">Solute carrier family 15 member 1a</fullName>
    </submittedName>
</protein>
<dbReference type="GO" id="GO:0015293">
    <property type="term" value="F:symporter activity"/>
    <property type="evidence" value="ECO:0007669"/>
    <property type="project" value="UniProtKB-KW"/>
</dbReference>
<evidence type="ECO:0000256" key="2">
    <source>
        <dbReference type="ARBA" id="ARBA00005982"/>
    </source>
</evidence>
<evidence type="ECO:0000256" key="7">
    <source>
        <dbReference type="ARBA" id="ARBA00022927"/>
    </source>
</evidence>
<evidence type="ECO:0000256" key="4">
    <source>
        <dbReference type="ARBA" id="ARBA00022692"/>
    </source>
</evidence>
<dbReference type="AlphaFoldDB" id="A0A8D3BU41"/>
<sequence>MIYFLQIKQHQIKTLTIYNFKVLLQFNSKEVCGYPVSIFFIVVNEFCERFSYYGMRAVLVLYFKYFLRWDDDMATSIYHTFVALCYLTPILGAIVADSWLGKFKTIIYLSVVYAIGHSSCVRQFSSYISTELNHMFFFPLSVLSMVGLFLIALGTGGIKPCVAAFGGDQFEDHQVRLLRTFFSVFYLCINGGSLLSTIITPILRAQNCGIYSQQKCYSLAFGVPAALMLVALVVFIVGSGMYYKAEPQGNIMMDVCKCIGFAVKNRYRHRSKQYPKKQHWMDWAEDKYDKLLIAQIKMVLKVLFLYIPLPMFWTLFDQKGSRWTLQATNMDGNFGLLVIQPDQMQTVNPILILTLVPIMDSLIYPLIGKCGLNFTPLRRMTVGMLLAAIAFICAALVQIEIDKTLPTFPTSSQSQLKLLNMGSNPVTVKLPGYDALSLPAAQVYFCSISLNFRFVNGMNTTVNVSTPAANFGQIESITVAEDIKPNSVHMALQIPQYFFITAGEVMFSVTGLEFSYSQAPSNMKAVLQAGWLFTVAIGNFIVLIVAELAKIPKQWAEYVLFASLLFAVCVIFSIMAYFYTYIDPTEIEAQFKKSVNEDDEDDKSKKLQKTEVELVKRDSINSHGEEDKARQTKM</sequence>